<keyword evidence="1" id="KW-1133">Transmembrane helix</keyword>
<keyword evidence="1" id="KW-0472">Membrane</keyword>
<sequence length="229" mass="25517">MKMLVAKFTKGAGEEIFPMNKQTPSKSGWNYGQPPPSEPADWIVQWAPEKLETLETLDIQKNICAALNSRLKMRWLIGVERGLVKGCLMDRLDRDLIGNAFSYAVTREFVPDLDLDLISLKFHIVSDGEETFDDEGKFKAIIEIAVTSKTNSIYQLSSGRCFYLHGGIVCCENIEKFRKIWQDAAINRENTESTSTTKASTSGTILTLLAGLVGGFVAAKYLIQKKIVS</sequence>
<feature type="transmembrane region" description="Helical" evidence="1">
    <location>
        <begin position="203"/>
        <end position="223"/>
    </location>
</feature>
<accession>A0AAF3EIP4</accession>
<evidence type="ECO:0000256" key="1">
    <source>
        <dbReference type="SAM" id="Phobius"/>
    </source>
</evidence>
<dbReference type="Proteomes" id="UP000887575">
    <property type="component" value="Unassembled WGS sequence"/>
</dbReference>
<dbReference type="AlphaFoldDB" id="A0AAF3EIP4"/>
<evidence type="ECO:0000313" key="2">
    <source>
        <dbReference type="Proteomes" id="UP000887575"/>
    </source>
</evidence>
<keyword evidence="1" id="KW-0812">Transmembrane</keyword>
<dbReference type="WBParaSite" id="MBELARI_LOCUS13880">
    <property type="protein sequence ID" value="MBELARI_LOCUS13880"/>
    <property type="gene ID" value="MBELARI_LOCUS13880"/>
</dbReference>
<keyword evidence="2" id="KW-1185">Reference proteome</keyword>
<organism evidence="2 3">
    <name type="scientific">Mesorhabditis belari</name>
    <dbReference type="NCBI Taxonomy" id="2138241"/>
    <lineage>
        <taxon>Eukaryota</taxon>
        <taxon>Metazoa</taxon>
        <taxon>Ecdysozoa</taxon>
        <taxon>Nematoda</taxon>
        <taxon>Chromadorea</taxon>
        <taxon>Rhabditida</taxon>
        <taxon>Rhabditina</taxon>
        <taxon>Rhabditomorpha</taxon>
        <taxon>Rhabditoidea</taxon>
        <taxon>Rhabditidae</taxon>
        <taxon>Mesorhabditinae</taxon>
        <taxon>Mesorhabditis</taxon>
    </lineage>
</organism>
<reference evidence="3" key="1">
    <citation type="submission" date="2024-02" db="UniProtKB">
        <authorList>
            <consortium name="WormBaseParasite"/>
        </authorList>
    </citation>
    <scope>IDENTIFICATION</scope>
</reference>
<evidence type="ECO:0000313" key="3">
    <source>
        <dbReference type="WBParaSite" id="MBELARI_LOCUS13880"/>
    </source>
</evidence>
<proteinExistence type="predicted"/>
<protein>
    <submittedName>
        <fullName evidence="3">Uncharacterized protein</fullName>
    </submittedName>
</protein>
<name>A0AAF3EIP4_9BILA</name>